<keyword evidence="4" id="KW-1185">Reference proteome</keyword>
<dbReference type="InterPro" id="IPR011033">
    <property type="entry name" value="PRC_barrel-like_sf"/>
</dbReference>
<protein>
    <submittedName>
        <fullName evidence="3">Photosystem reaction center subunit H</fullName>
    </submittedName>
</protein>
<evidence type="ECO:0000259" key="2">
    <source>
        <dbReference type="Pfam" id="PF05239"/>
    </source>
</evidence>
<accession>A0A512JRA3</accession>
<dbReference type="Pfam" id="PF05239">
    <property type="entry name" value="PRC"/>
    <property type="match status" value="1"/>
</dbReference>
<proteinExistence type="predicted"/>
<dbReference type="Gene3D" id="2.30.30.240">
    <property type="entry name" value="PRC-barrel domain"/>
    <property type="match status" value="1"/>
</dbReference>
<keyword evidence="1" id="KW-0732">Signal</keyword>
<dbReference type="InterPro" id="IPR027275">
    <property type="entry name" value="PRC-brl_dom"/>
</dbReference>
<dbReference type="AlphaFoldDB" id="A0A512JRA3"/>
<feature type="signal peptide" evidence="1">
    <location>
        <begin position="1"/>
        <end position="20"/>
    </location>
</feature>
<evidence type="ECO:0000256" key="1">
    <source>
        <dbReference type="SAM" id="SignalP"/>
    </source>
</evidence>
<name>A0A512JRA3_9HYPH</name>
<evidence type="ECO:0000313" key="3">
    <source>
        <dbReference type="EMBL" id="GEP12488.1"/>
    </source>
</evidence>
<dbReference type="RefSeq" id="WP_147048852.1">
    <property type="nucleotide sequence ID" value="NZ_BJZV01000044.1"/>
</dbReference>
<comment type="caution">
    <text evidence="3">The sequence shown here is derived from an EMBL/GenBank/DDBJ whole genome shotgun (WGS) entry which is preliminary data.</text>
</comment>
<dbReference type="Proteomes" id="UP000321750">
    <property type="component" value="Unassembled WGS sequence"/>
</dbReference>
<dbReference type="EMBL" id="BJZV01000044">
    <property type="protein sequence ID" value="GEP12488.1"/>
    <property type="molecule type" value="Genomic_DNA"/>
</dbReference>
<reference evidence="3 4" key="1">
    <citation type="submission" date="2019-07" db="EMBL/GenBank/DDBJ databases">
        <title>Whole genome shotgun sequence of Methylobacterium gnaphalii NBRC 107716.</title>
        <authorList>
            <person name="Hosoyama A."/>
            <person name="Uohara A."/>
            <person name="Ohji S."/>
            <person name="Ichikawa N."/>
        </authorList>
    </citation>
    <scope>NUCLEOTIDE SEQUENCE [LARGE SCALE GENOMIC DNA]</scope>
    <source>
        <strain evidence="3 4">NBRC 107716</strain>
    </source>
</reference>
<feature type="chain" id="PRO_5021981231" evidence="1">
    <location>
        <begin position="21"/>
        <end position="134"/>
    </location>
</feature>
<gene>
    <name evidence="3" type="ORF">MGN01_43330</name>
</gene>
<sequence>MRRLTMSLAALALLSAPALAEDAKPLTPPAQIKTANLPADTVLSYNLKNLTLVDGQNSTVAEIKDLAISQNKLVGYIVSVGGFLGVGERYVAIDPSSVALTYDESAKKWKASANASKDQLKAAPEFKYEGKFKN</sequence>
<feature type="domain" description="PRC-barrel" evidence="2">
    <location>
        <begin position="42"/>
        <end position="105"/>
    </location>
</feature>
<dbReference type="OrthoDB" id="7818259at2"/>
<evidence type="ECO:0000313" key="4">
    <source>
        <dbReference type="Proteomes" id="UP000321750"/>
    </source>
</evidence>
<dbReference type="SUPFAM" id="SSF50346">
    <property type="entry name" value="PRC-barrel domain"/>
    <property type="match status" value="1"/>
</dbReference>
<organism evidence="3 4">
    <name type="scientific">Methylobacterium gnaphalii</name>
    <dbReference type="NCBI Taxonomy" id="1010610"/>
    <lineage>
        <taxon>Bacteria</taxon>
        <taxon>Pseudomonadati</taxon>
        <taxon>Pseudomonadota</taxon>
        <taxon>Alphaproteobacteria</taxon>
        <taxon>Hyphomicrobiales</taxon>
        <taxon>Methylobacteriaceae</taxon>
        <taxon>Methylobacterium</taxon>
    </lineage>
</organism>